<dbReference type="SUPFAM" id="SSF46785">
    <property type="entry name" value="Winged helix' DNA-binding domain"/>
    <property type="match status" value="1"/>
</dbReference>
<gene>
    <name evidence="5" type="ORF">G4Y79_10460</name>
</gene>
<dbReference type="PANTHER" id="PTHR42756:SF1">
    <property type="entry name" value="TRANSCRIPTIONAL REPRESSOR OF EMRAB OPERON"/>
    <property type="match status" value="1"/>
</dbReference>
<dbReference type="AlphaFoldDB" id="A0A7S8ED39"/>
<keyword evidence="1" id="KW-0805">Transcription regulation</keyword>
<organism evidence="5 6">
    <name type="scientific">Phototrophicus methaneseepsis</name>
    <dbReference type="NCBI Taxonomy" id="2710758"/>
    <lineage>
        <taxon>Bacteria</taxon>
        <taxon>Bacillati</taxon>
        <taxon>Chloroflexota</taxon>
        <taxon>Candidatus Thermofontia</taxon>
        <taxon>Phototrophicales</taxon>
        <taxon>Phototrophicaceae</taxon>
        <taxon>Phototrophicus</taxon>
    </lineage>
</organism>
<dbReference type="KEGG" id="pmet:G4Y79_10460"/>
<reference evidence="5 6" key="1">
    <citation type="submission" date="2020-02" db="EMBL/GenBank/DDBJ databases">
        <authorList>
            <person name="Zheng R.K."/>
            <person name="Sun C.M."/>
        </authorList>
    </citation>
    <scope>NUCLEOTIDE SEQUENCE [LARGE SCALE GENOMIC DNA]</scope>
    <source>
        <strain evidence="6">rifampicinis</strain>
    </source>
</reference>
<dbReference type="Gene3D" id="1.10.10.10">
    <property type="entry name" value="Winged helix-like DNA-binding domain superfamily/Winged helix DNA-binding domain"/>
    <property type="match status" value="1"/>
</dbReference>
<proteinExistence type="predicted"/>
<evidence type="ECO:0000259" key="4">
    <source>
        <dbReference type="PROSITE" id="PS50995"/>
    </source>
</evidence>
<evidence type="ECO:0000313" key="6">
    <source>
        <dbReference type="Proteomes" id="UP000594468"/>
    </source>
</evidence>
<dbReference type="Proteomes" id="UP000594468">
    <property type="component" value="Chromosome"/>
</dbReference>
<dbReference type="PANTHER" id="PTHR42756">
    <property type="entry name" value="TRANSCRIPTIONAL REGULATOR, MARR"/>
    <property type="match status" value="1"/>
</dbReference>
<keyword evidence="3" id="KW-0804">Transcription</keyword>
<keyword evidence="2" id="KW-0238">DNA-binding</keyword>
<dbReference type="PRINTS" id="PR00598">
    <property type="entry name" value="HTHMARR"/>
</dbReference>
<evidence type="ECO:0000256" key="3">
    <source>
        <dbReference type="ARBA" id="ARBA00023163"/>
    </source>
</evidence>
<dbReference type="GO" id="GO:0003700">
    <property type="term" value="F:DNA-binding transcription factor activity"/>
    <property type="evidence" value="ECO:0007669"/>
    <property type="project" value="InterPro"/>
</dbReference>
<protein>
    <submittedName>
        <fullName evidence="5">MarR family transcriptional regulator</fullName>
    </submittedName>
</protein>
<name>A0A7S8ED39_9CHLR</name>
<evidence type="ECO:0000313" key="5">
    <source>
        <dbReference type="EMBL" id="QPC84770.1"/>
    </source>
</evidence>
<dbReference type="InterPro" id="IPR036388">
    <property type="entry name" value="WH-like_DNA-bd_sf"/>
</dbReference>
<keyword evidence="6" id="KW-1185">Reference proteome</keyword>
<dbReference type="RefSeq" id="WP_195172833.1">
    <property type="nucleotide sequence ID" value="NZ_CP062983.1"/>
</dbReference>
<evidence type="ECO:0000256" key="2">
    <source>
        <dbReference type="ARBA" id="ARBA00023125"/>
    </source>
</evidence>
<dbReference type="Pfam" id="PF01047">
    <property type="entry name" value="MarR"/>
    <property type="match status" value="1"/>
</dbReference>
<dbReference type="PROSITE" id="PS50995">
    <property type="entry name" value="HTH_MARR_2"/>
    <property type="match status" value="1"/>
</dbReference>
<dbReference type="InterPro" id="IPR036390">
    <property type="entry name" value="WH_DNA-bd_sf"/>
</dbReference>
<dbReference type="GO" id="GO:0003677">
    <property type="term" value="F:DNA binding"/>
    <property type="evidence" value="ECO:0007669"/>
    <property type="project" value="UniProtKB-KW"/>
</dbReference>
<dbReference type="InterPro" id="IPR000835">
    <property type="entry name" value="HTH_MarR-typ"/>
</dbReference>
<dbReference type="EMBL" id="CP062983">
    <property type="protein sequence ID" value="QPC84770.1"/>
    <property type="molecule type" value="Genomic_DNA"/>
</dbReference>
<feature type="domain" description="HTH marR-type" evidence="4">
    <location>
        <begin position="1"/>
        <end position="137"/>
    </location>
</feature>
<sequence>MLRFDGSVWCNLDIALRNTDQLFRRAIRPLGLTVIEWYVMRALFEQDGQHASELARAVGRAATSFTPNLDKLQDKGMIERRPDPGDRRAVRIYLTAEGDSHREEIMNAAEEVDAQIANHFSPEEFDIFQEVLDVLQTLELD</sequence>
<dbReference type="SMART" id="SM00347">
    <property type="entry name" value="HTH_MARR"/>
    <property type="match status" value="1"/>
</dbReference>
<accession>A0A7S8ED39</accession>
<evidence type="ECO:0000256" key="1">
    <source>
        <dbReference type="ARBA" id="ARBA00023015"/>
    </source>
</evidence>